<dbReference type="EMBL" id="JBIMZQ010000031">
    <property type="protein sequence ID" value="KAL3662599.1"/>
    <property type="molecule type" value="Genomic_DNA"/>
</dbReference>
<evidence type="ECO:0000256" key="1">
    <source>
        <dbReference type="ARBA" id="ARBA00022614"/>
    </source>
</evidence>
<dbReference type="PROSITE" id="PS51450">
    <property type="entry name" value="LRR"/>
    <property type="match status" value="1"/>
</dbReference>
<evidence type="ECO:0000313" key="7">
    <source>
        <dbReference type="Proteomes" id="UP001632037"/>
    </source>
</evidence>
<dbReference type="SMART" id="SM00369">
    <property type="entry name" value="LRR_TYP"/>
    <property type="match status" value="2"/>
</dbReference>
<evidence type="ECO:0000256" key="4">
    <source>
        <dbReference type="SAM" id="MobiDB-lite"/>
    </source>
</evidence>
<feature type="region of interest" description="Disordered" evidence="4">
    <location>
        <begin position="507"/>
        <end position="545"/>
    </location>
</feature>
<dbReference type="PANTHER" id="PTHR21563">
    <property type="entry name" value="ZINC FINGER C3H1 DOMAIN-CONTAINING PROTEIN"/>
    <property type="match status" value="1"/>
</dbReference>
<feature type="compositionally biased region" description="Basic and acidic residues" evidence="4">
    <location>
        <begin position="1517"/>
        <end position="1533"/>
    </location>
</feature>
<keyword evidence="3" id="KW-0175">Coiled coil</keyword>
<dbReference type="InterPro" id="IPR032675">
    <property type="entry name" value="LRR_dom_sf"/>
</dbReference>
<evidence type="ECO:0000256" key="3">
    <source>
        <dbReference type="SAM" id="Coils"/>
    </source>
</evidence>
<dbReference type="InterPro" id="IPR039278">
    <property type="entry name" value="Red1"/>
</dbReference>
<dbReference type="PANTHER" id="PTHR21563:SF3">
    <property type="entry name" value="ZINC FINGER C3H1 DOMAIN-CONTAINING PROTEIN"/>
    <property type="match status" value="1"/>
</dbReference>
<dbReference type="InterPro" id="IPR019607">
    <property type="entry name" value="Putative_zinc-finger_domain"/>
</dbReference>
<dbReference type="SUPFAM" id="SSF52058">
    <property type="entry name" value="L domain-like"/>
    <property type="match status" value="1"/>
</dbReference>
<comment type="caution">
    <text evidence="6">The sequence shown here is derived from an EMBL/GenBank/DDBJ whole genome shotgun (WGS) entry which is preliminary data.</text>
</comment>
<gene>
    <name evidence="6" type="ORF">V7S43_012453</name>
</gene>
<dbReference type="Gene3D" id="3.80.10.10">
    <property type="entry name" value="Ribonuclease Inhibitor"/>
    <property type="match status" value="1"/>
</dbReference>
<feature type="region of interest" description="Disordered" evidence="4">
    <location>
        <begin position="1701"/>
        <end position="1721"/>
    </location>
</feature>
<feature type="domain" description="Putative zinc-finger" evidence="5">
    <location>
        <begin position="427"/>
        <end position="445"/>
    </location>
</feature>
<keyword evidence="7" id="KW-1185">Reference proteome</keyword>
<reference evidence="6 7" key="1">
    <citation type="submission" date="2024-09" db="EMBL/GenBank/DDBJ databases">
        <title>Genome sequencing and assembly of Phytophthora oleae, isolate VK10A, causative agent of rot of olive drupes.</title>
        <authorList>
            <person name="Conti Taguali S."/>
            <person name="Riolo M."/>
            <person name="La Spada F."/>
            <person name="Cacciola S.O."/>
            <person name="Dionisio G."/>
        </authorList>
    </citation>
    <scope>NUCLEOTIDE SEQUENCE [LARGE SCALE GENOMIC DNA]</scope>
    <source>
        <strain evidence="6 7">VK10A</strain>
    </source>
</reference>
<evidence type="ECO:0000259" key="5">
    <source>
        <dbReference type="Pfam" id="PF10650"/>
    </source>
</evidence>
<sequence>MEVELGTGAAASVAPEERLREVSAERQHWIDKRGEALARKERLQKLLQLQGRKNEREELQKANKDAALEEKEAKTFAVALARKKELKELQAQAETAREKQRVAATVLARSMKQLQVKRKREEKDVSKQPRKKAAVGSQSEEETADAAVAPEMYTFVAAPDLDVGTAELARATCFRIAIRHLTQTGTIIPREKLEQTFKTYTGKELAEVVDWSSMEYSLEGITTGAAGQMISQPNERARRRPARWQPGRQFLKAPTFITSKADRIQSLIKLEKNVVAAVCDSEWQSKIQGPKSAASIWKHRQKRFLANVLTDAPTPATLSCILASAVGVNSVKSTSTSSRIYHRSHIQMADAFEKMEMWLSEQADMSELNNTFPASMNGPDGSGKTGDQFFASKYAKPFSVSDDSVLKQLREVAPKPSGKKVDPMKILCHYELNGVCKDKNCSNYHQKDYECGTNEMSNASDGANEAENIGDIRMLKTDEMEQLLVEFADFRGKMLKKWPVITTTQAFTTPEETHTDEKPVPANAPPSNAVDAKDPAAQNAEVTEGESEVSGDFILLDTHEDIPETGDARYYNDIVSRKTYGDMLLTKVEKNTSDADAWLLFAIYQLEVEVGVSDEAVNLSDDDRLQLQLLFICKELNLNHRSGSARALAVHEANLKECLRTLSRALEIEENAYCEALWLLYLRLCGQVTNRQTEVDMAEQAVQFLPNSHALWLRYISIYDFDSVGTVEKLYWRLLAHISRVNTADDQPNASKPTPTKETSILLTAMTFHLCVKLWCAGATTRVLEILSALLFGDASSEFTWCNMVRGQLRGNELIAVCLSFGHALLFKKLPGVIEHWVAASSEECIPVKGLAYTAESLRRVKFDADEHTFTRVLASYELAYQTFENGCDAMQDIGSVVLSNWMLLLSCQGDRTKNDEPLKTFFQEKIDTIQQYPGASLIAAKLMGSKSFGEQSVGQLMLTMLTRIPDAQFPEALHHYLFACREFTGLFNDLDTMFPDVMIRLASLLNVDTDKVQKSVQDIKEDSSNISKSRSLKTLLETLLGAWMDQLVSLRREFTAQGQTQSSHQTRAIGDIYVALDICHLMGILLETSVAIDGIQMVLNSSSFGALSLDSRQLAWMQRFVSEVDRLQQEKGVSWREQQARLMQLFRLYMKEMSVEAEMTRQVARRIKRDVDRNAVADAVCDCLYPERSQLISYDVNLELFRLCFAAVSVSEKAGFCSSFTDSLALSSEFSLAFSDAAAHKWELLAARASLRKALGGAKTQHSQILQALVAVELRLRNMKAVSSLLESEIQANPLLLESWRLVVGLEVLFGEKLDERAKKIAEEMKSRQLVLACNTFGDDKLSEHVGSSQTGSVKTGSLSLRGLGLEYVPNSVMLQTELVSLNISGNELVELPTGLSQLKNIQELDASENALIEFPASISSLIELKNLRLAHNNITTIPAQALPHLKVMDIRWNAVSQLPVSTTTALSSVEILQGEESTLSEEGPSNILDLLSSRDSAMSSEEKGKVPGQSPNEQQEGKQEETANQSEDKQIDTTALSAVSTTDGTKPGDAGKSTIDEGVTTTSVDKEDGEDITMTAVEKLHTRPSLEVDNEDQILVSEKNVAVPSMPDDSDMVLEDFVRPEGSSTSTPPHVSKAVEKPNEVIELYSPESPKGNENEMTATVDQTDRQDTNNMAATMDHATSVVTSTGDRSTDDISEAAKFSQNHSEDAKTTPARQQSHHDVATIVQRKLAAYMEENHIENRAEVRRLNPVLWREFLAANLPLAFELTACRMCFTCNDGHNQRFNSTVLCARCLGEALLVVKDRSEQLEETEIV</sequence>
<protein>
    <recommendedName>
        <fullName evidence="5">Putative zinc-finger domain-containing protein</fullName>
    </recommendedName>
</protein>
<dbReference type="InterPro" id="IPR003591">
    <property type="entry name" value="Leu-rich_rpt_typical-subtyp"/>
</dbReference>
<name>A0ABD3FC45_9STRA</name>
<keyword evidence="2" id="KW-0677">Repeat</keyword>
<proteinExistence type="predicted"/>
<dbReference type="Proteomes" id="UP001632037">
    <property type="component" value="Unassembled WGS sequence"/>
</dbReference>
<feature type="compositionally biased region" description="Polar residues" evidence="4">
    <location>
        <begin position="1534"/>
        <end position="1546"/>
    </location>
</feature>
<organism evidence="6 7">
    <name type="scientific">Phytophthora oleae</name>
    <dbReference type="NCBI Taxonomy" id="2107226"/>
    <lineage>
        <taxon>Eukaryota</taxon>
        <taxon>Sar</taxon>
        <taxon>Stramenopiles</taxon>
        <taxon>Oomycota</taxon>
        <taxon>Peronosporomycetes</taxon>
        <taxon>Peronosporales</taxon>
        <taxon>Peronosporaceae</taxon>
        <taxon>Phytophthora</taxon>
    </lineage>
</organism>
<feature type="region of interest" description="Disordered" evidence="4">
    <location>
        <begin position="1497"/>
        <end position="1562"/>
    </location>
</feature>
<accession>A0ABD3FC45</accession>
<feature type="region of interest" description="Disordered" evidence="4">
    <location>
        <begin position="114"/>
        <end position="144"/>
    </location>
</feature>
<evidence type="ECO:0000313" key="6">
    <source>
        <dbReference type="EMBL" id="KAL3662599.1"/>
    </source>
</evidence>
<keyword evidence="1" id="KW-0433">Leucine-rich repeat</keyword>
<evidence type="ECO:0000256" key="2">
    <source>
        <dbReference type="ARBA" id="ARBA00022737"/>
    </source>
</evidence>
<dbReference type="Pfam" id="PF10650">
    <property type="entry name" value="zf-C3H1"/>
    <property type="match status" value="1"/>
</dbReference>
<feature type="coiled-coil region" evidence="3">
    <location>
        <begin position="40"/>
        <end position="99"/>
    </location>
</feature>
<dbReference type="InterPro" id="IPR001611">
    <property type="entry name" value="Leu-rich_rpt"/>
</dbReference>